<proteinExistence type="predicted"/>
<evidence type="ECO:0000313" key="1">
    <source>
        <dbReference type="EMBL" id="KAK1868637.1"/>
    </source>
</evidence>
<gene>
    <name evidence="1" type="ORF">I4F81_011122</name>
</gene>
<dbReference type="EMBL" id="CM020620">
    <property type="protein sequence ID" value="KAK1868637.1"/>
    <property type="molecule type" value="Genomic_DNA"/>
</dbReference>
<protein>
    <submittedName>
        <fullName evidence="1">Uncharacterized protein</fullName>
    </submittedName>
</protein>
<name>A0ACC3CEM5_PYRYE</name>
<reference evidence="1" key="1">
    <citation type="submission" date="2019-11" db="EMBL/GenBank/DDBJ databases">
        <title>Nori genome reveals adaptations in red seaweeds to the harsh intertidal environment.</title>
        <authorList>
            <person name="Wang D."/>
            <person name="Mao Y."/>
        </authorList>
    </citation>
    <scope>NUCLEOTIDE SEQUENCE</scope>
    <source>
        <tissue evidence="1">Gametophyte</tissue>
    </source>
</reference>
<keyword evidence="2" id="KW-1185">Reference proteome</keyword>
<comment type="caution">
    <text evidence="1">The sequence shown here is derived from an EMBL/GenBank/DDBJ whole genome shotgun (WGS) entry which is preliminary data.</text>
</comment>
<sequence length="565" mass="62138">MASGTPLGSAATRPTPRLPSPAQGGVPNGAPKPRRGKALPTPRSIRGSGSPPRVPGGDAANKARKRRRRPSQRQRRREDRLAEEDSAAAAASPFDSLRLSAAAWAALGVTHWVLRTILFGLRLPWVTTPPPTRSKGYPLPAAEQAWCSVKVGRWVAAGYVRRLGTAAGAGSLWVSPTFVVHGAKDRMVVDRINQFIAPRLFRYQRLSHFASTLFPDEHLVSWDVRDAFYHVRIWPADRMFFRFIVGGVVYEPRVLPFCMKLSSWAWTKVMRPVVAALRLKGYIVMAYVDDFAATGCGARPSSAASATAGRSAILTLFHKLGIHVHPTKGVACGTQRLPLLGLQVDTRRRLLLLPRERLDKVIGQAKMLLSAASARSRKVPARALSRFTGTAVSCALAMPSARYYLHRLYDAQGKKAGTTRLAHGAVTDLLWFSHLKTNDGVGRALWESTLGDVTTDASPWGWGGHWGDTLPAAGCSTIGIRRTSTLREHSPRGIGTNVTGRPRLLSLERKPRDQAGSPNGRGLLFYLGRRWIRRRLPRYKPSETLLTTLHPKMQVPLVIRNLKIP</sequence>
<evidence type="ECO:0000313" key="2">
    <source>
        <dbReference type="Proteomes" id="UP000798662"/>
    </source>
</evidence>
<organism evidence="1 2">
    <name type="scientific">Pyropia yezoensis</name>
    <name type="common">Susabi-nori</name>
    <name type="synonym">Porphyra yezoensis</name>
    <dbReference type="NCBI Taxonomy" id="2788"/>
    <lineage>
        <taxon>Eukaryota</taxon>
        <taxon>Rhodophyta</taxon>
        <taxon>Bangiophyceae</taxon>
        <taxon>Bangiales</taxon>
        <taxon>Bangiaceae</taxon>
        <taxon>Pyropia</taxon>
    </lineage>
</organism>
<accession>A0ACC3CEM5</accession>
<dbReference type="Proteomes" id="UP000798662">
    <property type="component" value="Chromosome 3"/>
</dbReference>